<dbReference type="EMBL" id="JAAEDK010000004">
    <property type="protein sequence ID" value="MBR0658010.1"/>
    <property type="molecule type" value="Genomic_DNA"/>
</dbReference>
<name>A0A9X9WCF0_9PROT</name>
<reference evidence="2" key="1">
    <citation type="submission" date="2020-01" db="EMBL/GenBank/DDBJ databases">
        <authorList>
            <person name="Rat A."/>
        </authorList>
    </citation>
    <scope>NUCLEOTIDE SEQUENCE</scope>
    <source>
        <strain evidence="2">LMG 31161</strain>
    </source>
</reference>
<evidence type="ECO:0000313" key="3">
    <source>
        <dbReference type="EMBL" id="NKE15461.1"/>
    </source>
</evidence>
<evidence type="ECO:0000313" key="2">
    <source>
        <dbReference type="EMBL" id="MBR0658010.1"/>
    </source>
</evidence>
<feature type="signal peptide" evidence="1">
    <location>
        <begin position="1"/>
        <end position="23"/>
    </location>
</feature>
<evidence type="ECO:0000313" key="5">
    <source>
        <dbReference type="Proteomes" id="UP001138708"/>
    </source>
</evidence>
<dbReference type="PROSITE" id="PS51257">
    <property type="entry name" value="PROKAR_LIPOPROTEIN"/>
    <property type="match status" value="1"/>
</dbReference>
<reference evidence="2" key="3">
    <citation type="journal article" date="2021" name="Syst. Appl. Microbiol.">
        <title>Roseomonas hellenica sp. nov., isolated from roots of wild-growing Alkanna tinctoria.</title>
        <authorList>
            <person name="Rat A."/>
            <person name="Naranjo H.D."/>
            <person name="Lebbe L."/>
            <person name="Cnockaert M."/>
            <person name="Krigas N."/>
            <person name="Grigoriadou K."/>
            <person name="Maloupa E."/>
            <person name="Willems A."/>
        </authorList>
    </citation>
    <scope>NUCLEOTIDE SEQUENCE</scope>
    <source>
        <strain evidence="2">LMG 31161</strain>
    </source>
</reference>
<proteinExistence type="predicted"/>
<dbReference type="Proteomes" id="UP000746741">
    <property type="component" value="Unassembled WGS sequence"/>
</dbReference>
<reference evidence="3 4" key="2">
    <citation type="submission" date="2020-02" db="EMBL/GenBank/DDBJ databases">
        <authorList>
            <person name="Sun Q."/>
            <person name="Inoue M."/>
        </authorList>
    </citation>
    <scope>NUCLEOTIDE SEQUENCE [LARGE SCALE GENOMIC DNA]</scope>
    <source>
        <strain evidence="3 4">KCTC 22478</strain>
    </source>
</reference>
<dbReference type="Proteomes" id="UP001138708">
    <property type="component" value="Unassembled WGS sequence"/>
</dbReference>
<gene>
    <name evidence="3" type="ORF">GWK15_00760</name>
    <name evidence="2" type="ORF">GXW75_02010</name>
</gene>
<keyword evidence="4" id="KW-1185">Reference proteome</keyword>
<organism evidence="2 5">
    <name type="scientific">Neoroseomonas oryzicola</name>
    <dbReference type="NCBI Taxonomy" id="535904"/>
    <lineage>
        <taxon>Bacteria</taxon>
        <taxon>Pseudomonadati</taxon>
        <taxon>Pseudomonadota</taxon>
        <taxon>Alphaproteobacteria</taxon>
        <taxon>Acetobacterales</taxon>
        <taxon>Acetobacteraceae</taxon>
        <taxon>Neoroseomonas</taxon>
    </lineage>
</organism>
<evidence type="ECO:0000313" key="4">
    <source>
        <dbReference type="Proteomes" id="UP000746741"/>
    </source>
</evidence>
<feature type="chain" id="PRO_5040718660" description="Lipoprotein" evidence="1">
    <location>
        <begin position="24"/>
        <end position="82"/>
    </location>
</feature>
<evidence type="ECO:0000256" key="1">
    <source>
        <dbReference type="SAM" id="SignalP"/>
    </source>
</evidence>
<sequence>MRMMLRRLSLPLLAGAGLAGCVAYPQPVAYAPAAPPPPAPVYVAPPPPPPAAVYVAPRPRRVWVPRRCDAWGRCWGGYWRVQ</sequence>
<evidence type="ECO:0008006" key="6">
    <source>
        <dbReference type="Google" id="ProtNLM"/>
    </source>
</evidence>
<dbReference type="EMBL" id="JAAVUP010000001">
    <property type="protein sequence ID" value="NKE15461.1"/>
    <property type="molecule type" value="Genomic_DNA"/>
</dbReference>
<comment type="caution">
    <text evidence="2">The sequence shown here is derived from an EMBL/GenBank/DDBJ whole genome shotgun (WGS) entry which is preliminary data.</text>
</comment>
<accession>A0A9X9WCF0</accession>
<dbReference type="AlphaFoldDB" id="A0A9X9WCF0"/>
<protein>
    <recommendedName>
        <fullName evidence="6">Lipoprotein</fullName>
    </recommendedName>
</protein>
<keyword evidence="1" id="KW-0732">Signal</keyword>